<keyword evidence="1" id="KW-0812">Transmembrane</keyword>
<evidence type="ECO:0000256" key="1">
    <source>
        <dbReference type="SAM" id="Phobius"/>
    </source>
</evidence>
<proteinExistence type="predicted"/>
<evidence type="ECO:0000313" key="2">
    <source>
        <dbReference type="EMBL" id="GMR62771.1"/>
    </source>
</evidence>
<keyword evidence="1" id="KW-1133">Transmembrane helix</keyword>
<reference evidence="3" key="1">
    <citation type="submission" date="2022-10" db="EMBL/GenBank/DDBJ databases">
        <title>Genome assembly of Pristionchus species.</title>
        <authorList>
            <person name="Yoshida K."/>
            <person name="Sommer R.J."/>
        </authorList>
    </citation>
    <scope>NUCLEOTIDE SEQUENCE [LARGE SCALE GENOMIC DNA]</scope>
    <source>
        <strain evidence="3">RS5460</strain>
    </source>
</reference>
<keyword evidence="3" id="KW-1185">Reference proteome</keyword>
<organism evidence="2 3">
    <name type="scientific">Pristionchus mayeri</name>
    <dbReference type="NCBI Taxonomy" id="1317129"/>
    <lineage>
        <taxon>Eukaryota</taxon>
        <taxon>Metazoa</taxon>
        <taxon>Ecdysozoa</taxon>
        <taxon>Nematoda</taxon>
        <taxon>Chromadorea</taxon>
        <taxon>Rhabditida</taxon>
        <taxon>Rhabditina</taxon>
        <taxon>Diplogasteromorpha</taxon>
        <taxon>Diplogasteroidea</taxon>
        <taxon>Neodiplogasteridae</taxon>
        <taxon>Pristionchus</taxon>
    </lineage>
</organism>
<name>A0AAN5DGY7_9BILA</name>
<evidence type="ECO:0000313" key="3">
    <source>
        <dbReference type="Proteomes" id="UP001328107"/>
    </source>
</evidence>
<feature type="transmembrane region" description="Helical" evidence="1">
    <location>
        <begin position="108"/>
        <end position="128"/>
    </location>
</feature>
<gene>
    <name evidence="2" type="ORF">PMAYCL1PPCAC_32966</name>
</gene>
<dbReference type="EMBL" id="BTRK01000006">
    <property type="protein sequence ID" value="GMR62771.1"/>
    <property type="molecule type" value="Genomic_DNA"/>
</dbReference>
<feature type="transmembrane region" description="Helical" evidence="1">
    <location>
        <begin position="71"/>
        <end position="96"/>
    </location>
</feature>
<dbReference type="Proteomes" id="UP001328107">
    <property type="component" value="Unassembled WGS sequence"/>
</dbReference>
<dbReference type="AlphaFoldDB" id="A0AAN5DGY7"/>
<accession>A0AAN5DGY7</accession>
<protein>
    <submittedName>
        <fullName evidence="2">Uncharacterized protein</fullName>
    </submittedName>
</protein>
<keyword evidence="1" id="KW-0472">Membrane</keyword>
<sequence>VLAHILQPPSVIGTSTTFLMGQQWEEFGVPLPLSFNPSFISRSTLHNFFNIGPIRNSQYIQHFGNTVADNYISIIFFSVSFLSAILSFSAITFPYSPITLQDFISRHSVLFVNIHAILLTVSSVSSALCSCFAAHLTNLIGASTDVPLKIDNVVFWYYHGGHVKCSSDFSRSLPSLSLLFSTSGLSTEKMQMSLFCSRKKRRNSSENLVHFRFRSSVNCTF</sequence>
<feature type="non-terminal residue" evidence="2">
    <location>
        <position position="1"/>
    </location>
</feature>
<comment type="caution">
    <text evidence="2">The sequence shown here is derived from an EMBL/GenBank/DDBJ whole genome shotgun (WGS) entry which is preliminary data.</text>
</comment>